<dbReference type="Gramene" id="OMO88159">
    <property type="protein sequence ID" value="OMO88159"/>
    <property type="gene ID" value="CCACVL1_08543"/>
</dbReference>
<reference evidence="2 3" key="1">
    <citation type="submission" date="2013-09" db="EMBL/GenBank/DDBJ databases">
        <title>Corchorus capsularis genome sequencing.</title>
        <authorList>
            <person name="Alam M."/>
            <person name="Haque M.S."/>
            <person name="Islam M.S."/>
            <person name="Emdad E.M."/>
            <person name="Islam M.M."/>
            <person name="Ahmed B."/>
            <person name="Halim A."/>
            <person name="Hossen Q.M.M."/>
            <person name="Hossain M.Z."/>
            <person name="Ahmed R."/>
            <person name="Khan M.M."/>
            <person name="Islam R."/>
            <person name="Rashid M.M."/>
            <person name="Khan S.A."/>
            <person name="Rahman M.S."/>
            <person name="Alam M."/>
        </authorList>
    </citation>
    <scope>NUCLEOTIDE SEQUENCE [LARGE SCALE GENOMIC DNA]</scope>
    <source>
        <strain evidence="3">cv. CVL-1</strain>
        <tissue evidence="2">Whole seedling</tissue>
    </source>
</reference>
<evidence type="ECO:0000256" key="1">
    <source>
        <dbReference type="SAM" id="MobiDB-lite"/>
    </source>
</evidence>
<dbReference type="AlphaFoldDB" id="A0A1R3IZY8"/>
<proteinExistence type="predicted"/>
<protein>
    <submittedName>
        <fullName evidence="2">Uncharacterized protein</fullName>
    </submittedName>
</protein>
<feature type="compositionally biased region" description="Low complexity" evidence="1">
    <location>
        <begin position="25"/>
        <end position="36"/>
    </location>
</feature>
<sequence>MALPPFLTPTTVAIKTPAAANRTQPLPSSFSPLPSV</sequence>
<dbReference type="EMBL" id="AWWV01009075">
    <property type="protein sequence ID" value="OMO88159.1"/>
    <property type="molecule type" value="Genomic_DNA"/>
</dbReference>
<dbReference type="Proteomes" id="UP000188268">
    <property type="component" value="Unassembled WGS sequence"/>
</dbReference>
<accession>A0A1R3IZY8</accession>
<evidence type="ECO:0000313" key="2">
    <source>
        <dbReference type="EMBL" id="OMO88159.1"/>
    </source>
</evidence>
<evidence type="ECO:0000313" key="3">
    <source>
        <dbReference type="Proteomes" id="UP000188268"/>
    </source>
</evidence>
<comment type="caution">
    <text evidence="2">The sequence shown here is derived from an EMBL/GenBank/DDBJ whole genome shotgun (WGS) entry which is preliminary data.</text>
</comment>
<keyword evidence="3" id="KW-1185">Reference proteome</keyword>
<name>A0A1R3IZY8_COCAP</name>
<gene>
    <name evidence="2" type="ORF">CCACVL1_08543</name>
</gene>
<organism evidence="2 3">
    <name type="scientific">Corchorus capsularis</name>
    <name type="common">Jute</name>
    <dbReference type="NCBI Taxonomy" id="210143"/>
    <lineage>
        <taxon>Eukaryota</taxon>
        <taxon>Viridiplantae</taxon>
        <taxon>Streptophyta</taxon>
        <taxon>Embryophyta</taxon>
        <taxon>Tracheophyta</taxon>
        <taxon>Spermatophyta</taxon>
        <taxon>Magnoliopsida</taxon>
        <taxon>eudicotyledons</taxon>
        <taxon>Gunneridae</taxon>
        <taxon>Pentapetalae</taxon>
        <taxon>rosids</taxon>
        <taxon>malvids</taxon>
        <taxon>Malvales</taxon>
        <taxon>Malvaceae</taxon>
        <taxon>Grewioideae</taxon>
        <taxon>Apeibeae</taxon>
        <taxon>Corchorus</taxon>
    </lineage>
</organism>
<feature type="region of interest" description="Disordered" evidence="1">
    <location>
        <begin position="17"/>
        <end position="36"/>
    </location>
</feature>